<feature type="transmembrane region" description="Helical" evidence="14">
    <location>
        <begin position="103"/>
        <end position="124"/>
    </location>
</feature>
<evidence type="ECO:0000256" key="1">
    <source>
        <dbReference type="ARBA" id="ARBA00004370"/>
    </source>
</evidence>
<comment type="subcellular location">
    <subcellularLocation>
        <location evidence="14">Cell membrane</location>
        <topology evidence="14">Multi-pass membrane protein</topology>
        <orientation evidence="14">Cytoplasmic side</orientation>
    </subcellularLocation>
    <subcellularLocation>
        <location evidence="1">Membrane</location>
    </subcellularLocation>
</comment>
<dbReference type="InterPro" id="IPR011546">
    <property type="entry name" value="Pept_M41_FtsH_extracell"/>
</dbReference>
<dbReference type="Gene3D" id="1.20.58.760">
    <property type="entry name" value="Peptidase M41"/>
    <property type="match status" value="1"/>
</dbReference>
<evidence type="ECO:0000256" key="10">
    <source>
        <dbReference type="ARBA" id="ARBA00022840"/>
    </source>
</evidence>
<evidence type="ECO:0000259" key="16">
    <source>
        <dbReference type="SMART" id="SM00382"/>
    </source>
</evidence>
<dbReference type="InterPro" id="IPR003959">
    <property type="entry name" value="ATPase_AAA_core"/>
</dbReference>
<dbReference type="SUPFAM" id="SSF52540">
    <property type="entry name" value="P-loop containing nucleoside triphosphate hydrolases"/>
    <property type="match status" value="1"/>
</dbReference>
<comment type="cofactor">
    <cofactor evidence="14">
        <name>Zn(2+)</name>
        <dbReference type="ChEBI" id="CHEBI:29105"/>
    </cofactor>
    <text evidence="14">Binds 1 zinc ion per subunit.</text>
</comment>
<dbReference type="InterPro" id="IPR003960">
    <property type="entry name" value="ATPase_AAA_CS"/>
</dbReference>
<dbReference type="EC" id="3.4.24.-" evidence="14"/>
<feature type="domain" description="AAA+ ATPase" evidence="16">
    <location>
        <begin position="188"/>
        <end position="327"/>
    </location>
</feature>
<comment type="similarity">
    <text evidence="15">Belongs to the AAA ATPase family.</text>
</comment>
<dbReference type="PANTHER" id="PTHR23076">
    <property type="entry name" value="METALLOPROTEASE M41 FTSH"/>
    <property type="match status" value="1"/>
</dbReference>
<keyword evidence="6 14" id="KW-0479">Metal-binding</keyword>
<dbReference type="Proteomes" id="UP001594351">
    <property type="component" value="Unassembled WGS sequence"/>
</dbReference>
<protein>
    <recommendedName>
        <fullName evidence="14">ATP-dependent zinc metalloprotease FtsH</fullName>
        <ecNumber evidence="14">3.4.24.-</ecNumber>
    </recommendedName>
</protein>
<dbReference type="InterPro" id="IPR003593">
    <property type="entry name" value="AAA+_ATPase"/>
</dbReference>
<gene>
    <name evidence="14 17" type="primary">ftsH</name>
    <name evidence="17" type="ORF">ACFL27_01170</name>
</gene>
<evidence type="ECO:0000313" key="18">
    <source>
        <dbReference type="Proteomes" id="UP001594351"/>
    </source>
</evidence>
<evidence type="ECO:0000256" key="2">
    <source>
        <dbReference type="ARBA" id="ARBA00010044"/>
    </source>
</evidence>
<dbReference type="PANTHER" id="PTHR23076:SF97">
    <property type="entry name" value="ATP-DEPENDENT ZINC METALLOPROTEASE YME1L1"/>
    <property type="match status" value="1"/>
</dbReference>
<feature type="transmembrane region" description="Helical" evidence="14">
    <location>
        <begin position="7"/>
        <end position="25"/>
    </location>
</feature>
<dbReference type="Gene3D" id="3.40.50.300">
    <property type="entry name" value="P-loop containing nucleotide triphosphate hydrolases"/>
    <property type="match status" value="1"/>
</dbReference>
<keyword evidence="7 14" id="KW-0547">Nucleotide-binding</keyword>
<accession>A0ABV6YRF6</accession>
<dbReference type="InterPro" id="IPR041569">
    <property type="entry name" value="AAA_lid_3"/>
</dbReference>
<keyword evidence="13 14" id="KW-0472">Membrane</keyword>
<keyword evidence="11 14" id="KW-1133">Transmembrane helix</keyword>
<keyword evidence="3 14" id="KW-1003">Cell membrane</keyword>
<dbReference type="InterPro" id="IPR027417">
    <property type="entry name" value="P-loop_NTPase"/>
</dbReference>
<name>A0ABV6YRF6_UNCC1</name>
<comment type="function">
    <text evidence="14">Acts as a processive, ATP-dependent zinc metallopeptidase for both cytoplasmic and membrane proteins. Plays a role in the quality control of integral membrane proteins.</text>
</comment>
<keyword evidence="5 14" id="KW-0812">Transmembrane</keyword>
<keyword evidence="12 14" id="KW-0482">Metalloprotease</keyword>
<dbReference type="Pfam" id="PF17862">
    <property type="entry name" value="AAA_lid_3"/>
    <property type="match status" value="1"/>
</dbReference>
<evidence type="ECO:0000256" key="5">
    <source>
        <dbReference type="ARBA" id="ARBA00022692"/>
    </source>
</evidence>
<dbReference type="InterPro" id="IPR037219">
    <property type="entry name" value="Peptidase_M41-like"/>
</dbReference>
<sequence length="598" mass="66531">MNNKFKNISYWLIAFMIVLIAYTLINSKKQDFQELTHTQFMAHVAAGKVKSVLIKGNNIEGEYQGSVEGFSKFKLYTLVEYELLTLLNEKAVVVEVEEMKENMFIFFLTSWFPILLIVGIWILFMRQMQVGGNKALSFGKSRAKLSSNSQTKVTFADVAGISEAKEELSEIIEFLRDPQKFQKLGGKIPKGVLLMGAPGTGKTLLGRAIAGEADVPFFFISGSDFVEMFVGVGASRVRDLFDQGKKNAPCLIFMDEIDAVGRHRGAGLGGGHDEREQTLNQLLVEMDGFETNEGVILLAATNRPDVLDPALLRPGRFDRQIVVSLPDVGGREGILKVHTKLIPIAEEVDLAILARGTPGFTGADLANMVNEAALIAARKEKDSVEMEDFEYSKDKVLMGAERRSMIISDEEKRNTAYHESGHALVARLLPGADPIHKITIIPRGRALGVTQQLPIDEKHTYPKDYLINELTILMGGRAAEELILKVTTTGAGNDIERATELARKMVCEWGMSNEMGPVSFGKREEQIFLGREFAQHRDYSEETAKKIDHEVRKLVLDNFKHAKKLLEEHIDKLHLLADTLLEKEVLAGAEIELLLNTA</sequence>
<comment type="similarity">
    <text evidence="14">In the central section; belongs to the AAA ATPase family.</text>
</comment>
<evidence type="ECO:0000256" key="14">
    <source>
        <dbReference type="HAMAP-Rule" id="MF_01458"/>
    </source>
</evidence>
<evidence type="ECO:0000256" key="8">
    <source>
        <dbReference type="ARBA" id="ARBA00022801"/>
    </source>
</evidence>
<evidence type="ECO:0000256" key="11">
    <source>
        <dbReference type="ARBA" id="ARBA00022989"/>
    </source>
</evidence>
<dbReference type="InterPro" id="IPR000642">
    <property type="entry name" value="Peptidase_M41"/>
</dbReference>
<organism evidence="17 18">
    <name type="scientific">candidate division CSSED10-310 bacterium</name>
    <dbReference type="NCBI Taxonomy" id="2855610"/>
    <lineage>
        <taxon>Bacteria</taxon>
        <taxon>Bacteria division CSSED10-310</taxon>
    </lineage>
</organism>
<dbReference type="HAMAP" id="MF_01458">
    <property type="entry name" value="FtsH"/>
    <property type="match status" value="1"/>
</dbReference>
<keyword evidence="10 14" id="KW-0067">ATP-binding</keyword>
<reference evidence="17 18" key="1">
    <citation type="submission" date="2024-09" db="EMBL/GenBank/DDBJ databases">
        <title>Laminarin stimulates single cell rates of sulfate reduction while oxygen inhibits transcriptomic activity in coastal marine sediment.</title>
        <authorList>
            <person name="Lindsay M."/>
            <person name="Orcutt B."/>
            <person name="Emerson D."/>
            <person name="Stepanauskas R."/>
            <person name="D'Angelo T."/>
        </authorList>
    </citation>
    <scope>NUCLEOTIDE SEQUENCE [LARGE SCALE GENOMIC DNA]</scope>
    <source>
        <strain evidence="17">SAG AM-311-K15</strain>
    </source>
</reference>
<evidence type="ECO:0000256" key="12">
    <source>
        <dbReference type="ARBA" id="ARBA00023049"/>
    </source>
</evidence>
<dbReference type="Gene3D" id="3.30.720.210">
    <property type="match status" value="1"/>
</dbReference>
<comment type="subunit">
    <text evidence="14">Homohexamer.</text>
</comment>
<keyword evidence="18" id="KW-1185">Reference proteome</keyword>
<evidence type="ECO:0000256" key="9">
    <source>
        <dbReference type="ARBA" id="ARBA00022833"/>
    </source>
</evidence>
<dbReference type="Pfam" id="PF01434">
    <property type="entry name" value="Peptidase_M41"/>
    <property type="match status" value="1"/>
</dbReference>
<evidence type="ECO:0000256" key="15">
    <source>
        <dbReference type="RuleBase" id="RU003651"/>
    </source>
</evidence>
<feature type="binding site" evidence="14">
    <location>
        <position position="494"/>
    </location>
    <ligand>
        <name>Zn(2+)</name>
        <dbReference type="ChEBI" id="CHEBI:29105"/>
        <note>catalytic</note>
    </ligand>
</feature>
<keyword evidence="8 14" id="KW-0378">Hydrolase</keyword>
<dbReference type="CDD" id="cd19501">
    <property type="entry name" value="RecA-like_FtsH"/>
    <property type="match status" value="1"/>
</dbReference>
<dbReference type="InterPro" id="IPR005936">
    <property type="entry name" value="FtsH"/>
</dbReference>
<proteinExistence type="inferred from homology"/>
<dbReference type="NCBIfam" id="TIGR01241">
    <property type="entry name" value="FtsH_fam"/>
    <property type="match status" value="1"/>
</dbReference>
<keyword evidence="9 14" id="KW-0862">Zinc</keyword>
<comment type="caution">
    <text evidence="17">The sequence shown here is derived from an EMBL/GenBank/DDBJ whole genome shotgun (WGS) entry which is preliminary data.</text>
</comment>
<comment type="similarity">
    <text evidence="2 14">In the C-terminal section; belongs to the peptidase M41 family.</text>
</comment>
<evidence type="ECO:0000256" key="13">
    <source>
        <dbReference type="ARBA" id="ARBA00023136"/>
    </source>
</evidence>
<evidence type="ECO:0000256" key="7">
    <source>
        <dbReference type="ARBA" id="ARBA00022741"/>
    </source>
</evidence>
<dbReference type="GO" id="GO:0008237">
    <property type="term" value="F:metallopeptidase activity"/>
    <property type="evidence" value="ECO:0007669"/>
    <property type="project" value="UniProtKB-KW"/>
</dbReference>
<feature type="binding site" evidence="14">
    <location>
        <position position="418"/>
    </location>
    <ligand>
        <name>Zn(2+)</name>
        <dbReference type="ChEBI" id="CHEBI:29105"/>
        <note>catalytic</note>
    </ligand>
</feature>
<evidence type="ECO:0000313" key="17">
    <source>
        <dbReference type="EMBL" id="MFC1848792.1"/>
    </source>
</evidence>
<dbReference type="Pfam" id="PF00004">
    <property type="entry name" value="AAA"/>
    <property type="match status" value="1"/>
</dbReference>
<dbReference type="PROSITE" id="PS00674">
    <property type="entry name" value="AAA"/>
    <property type="match status" value="1"/>
</dbReference>
<feature type="binding site" evidence="14">
    <location>
        <position position="422"/>
    </location>
    <ligand>
        <name>Zn(2+)</name>
        <dbReference type="ChEBI" id="CHEBI:29105"/>
        <note>catalytic</note>
    </ligand>
</feature>
<evidence type="ECO:0000256" key="6">
    <source>
        <dbReference type="ARBA" id="ARBA00022723"/>
    </source>
</evidence>
<dbReference type="Pfam" id="PF06480">
    <property type="entry name" value="FtsH_ext"/>
    <property type="match status" value="1"/>
</dbReference>
<evidence type="ECO:0000256" key="4">
    <source>
        <dbReference type="ARBA" id="ARBA00022670"/>
    </source>
</evidence>
<dbReference type="SMART" id="SM00382">
    <property type="entry name" value="AAA"/>
    <property type="match status" value="1"/>
</dbReference>
<feature type="binding site" evidence="14">
    <location>
        <begin position="196"/>
        <end position="203"/>
    </location>
    <ligand>
        <name>ATP</name>
        <dbReference type="ChEBI" id="CHEBI:30616"/>
    </ligand>
</feature>
<dbReference type="SUPFAM" id="SSF140990">
    <property type="entry name" value="FtsH protease domain-like"/>
    <property type="match status" value="1"/>
</dbReference>
<keyword evidence="4 14" id="KW-0645">Protease</keyword>
<dbReference type="Gene3D" id="1.10.8.60">
    <property type="match status" value="1"/>
</dbReference>
<evidence type="ECO:0000256" key="3">
    <source>
        <dbReference type="ARBA" id="ARBA00022475"/>
    </source>
</evidence>
<feature type="active site" evidence="14">
    <location>
        <position position="419"/>
    </location>
</feature>
<dbReference type="EMBL" id="JBHPBY010000007">
    <property type="protein sequence ID" value="MFC1848792.1"/>
    <property type="molecule type" value="Genomic_DNA"/>
</dbReference>